<dbReference type="Gene3D" id="3.40.50.150">
    <property type="entry name" value="Vaccinia Virus protein VP39"/>
    <property type="match status" value="1"/>
</dbReference>
<protein>
    <submittedName>
        <fullName evidence="1">Uncharacterized protein</fullName>
    </submittedName>
</protein>
<dbReference type="VEuPathDB" id="AmoebaDB:FDP41_001811"/>
<dbReference type="VEuPathDB" id="AmoebaDB:NfTy_055560"/>
<dbReference type="OMA" id="NPPWISI"/>
<dbReference type="AlphaFoldDB" id="A0A6A5C0P2"/>
<dbReference type="RefSeq" id="XP_044564181.1">
    <property type="nucleotide sequence ID" value="XM_044704937.1"/>
</dbReference>
<proteinExistence type="predicted"/>
<dbReference type="OrthoDB" id="269872at2759"/>
<comment type="caution">
    <text evidence="1">The sequence shown here is derived from an EMBL/GenBank/DDBJ whole genome shotgun (WGS) entry which is preliminary data.</text>
</comment>
<name>A0A6A5C0P2_NAEFO</name>
<keyword evidence="2" id="KW-1185">Reference proteome</keyword>
<gene>
    <name evidence="1" type="ORF">FDP41_001811</name>
</gene>
<dbReference type="EMBL" id="VFQX01000027">
    <property type="protein sequence ID" value="KAF0979468.1"/>
    <property type="molecule type" value="Genomic_DNA"/>
</dbReference>
<sequence>MIQNHTNSPHHHLTLQQLQEFPNIENKKIIPLLISPFQTDRILHEHLSQQQPIVSERSEHSKRIWLAHDQTKVHTLINLMFNQPLNSDTKSNIIVFEGTYHNMLELYQSLKRRLSGYLNLKHEKKKSLKEKYLESHLSKLEFTDMISRFGILGRVELDHDKKENGEYSKSYSFIQTKVKRLPKLETLNRLAQFTIEKAEKIDPLLNGAYIFIPIHSLLSSIKSMDQWEKNGIQISLSEKDFIDIYPQFGVYSPTRREIFSTLIRNACEEFLKNSQMLKQMNNINIIDIGCGTGVFGLFVSRYLSTYCLPQSSTATFNLQFIDINEWAIECTKENVNIYFNKFGNHNERVDFTLLDISNREIAQQEILSKVESKKDNTLQNLNLLLCNPPWISISKQDSQFIQQKRESLNTFKNVIDLSIFDIEHEFLDNFLHLIQQFVSSSSSKHDNRSQTYGMILISNVGHLLGLEEHPILETVENKCLQIGLKIVRVFTLRRDMDSQKHSLSVREFLVNNPLASKRKKSPHHDEIQQAKENEEVYCVVIGKS</sequence>
<reference evidence="1 2" key="1">
    <citation type="journal article" date="2019" name="Sci. Rep.">
        <title>Nanopore sequencing improves the draft genome of the human pathogenic amoeba Naegleria fowleri.</title>
        <authorList>
            <person name="Liechti N."/>
            <person name="Schurch N."/>
            <person name="Bruggmann R."/>
            <person name="Wittwer M."/>
        </authorList>
    </citation>
    <scope>NUCLEOTIDE SEQUENCE [LARGE SCALE GENOMIC DNA]</scope>
    <source>
        <strain evidence="1 2">ATCC 30894</strain>
    </source>
</reference>
<dbReference type="InterPro" id="IPR029063">
    <property type="entry name" value="SAM-dependent_MTases_sf"/>
</dbReference>
<dbReference type="SUPFAM" id="SSF53335">
    <property type="entry name" value="S-adenosyl-L-methionine-dependent methyltransferases"/>
    <property type="match status" value="1"/>
</dbReference>
<evidence type="ECO:0000313" key="2">
    <source>
        <dbReference type="Proteomes" id="UP000444721"/>
    </source>
</evidence>
<dbReference type="VEuPathDB" id="AmoebaDB:NF0103480"/>
<accession>A0A6A5C0P2</accession>
<organism evidence="1 2">
    <name type="scientific">Naegleria fowleri</name>
    <name type="common">Brain eating amoeba</name>
    <dbReference type="NCBI Taxonomy" id="5763"/>
    <lineage>
        <taxon>Eukaryota</taxon>
        <taxon>Discoba</taxon>
        <taxon>Heterolobosea</taxon>
        <taxon>Tetramitia</taxon>
        <taxon>Eutetramitia</taxon>
        <taxon>Vahlkampfiidae</taxon>
        <taxon>Naegleria</taxon>
    </lineage>
</organism>
<dbReference type="Proteomes" id="UP000444721">
    <property type="component" value="Unassembled WGS sequence"/>
</dbReference>
<evidence type="ECO:0000313" key="1">
    <source>
        <dbReference type="EMBL" id="KAF0979468.1"/>
    </source>
</evidence>
<dbReference type="GeneID" id="68109029"/>